<keyword evidence="1" id="KW-0812">Transmembrane</keyword>
<feature type="transmembrane region" description="Helical" evidence="1">
    <location>
        <begin position="235"/>
        <end position="253"/>
    </location>
</feature>
<dbReference type="PANTHER" id="PTHR16255:SF1">
    <property type="entry name" value="REQUIRED FOR MEIOTIC NUCLEAR DIVISION PROTEIN 1 HOMOLOG"/>
    <property type="match status" value="1"/>
</dbReference>
<keyword evidence="4" id="KW-1185">Reference proteome</keyword>
<dbReference type="EMBL" id="JBHSUS010000001">
    <property type="protein sequence ID" value="MFC6440357.1"/>
    <property type="molecule type" value="Genomic_DNA"/>
</dbReference>
<keyword evidence="1" id="KW-1133">Transmembrane helix</keyword>
<feature type="domain" description="DUF155" evidence="2">
    <location>
        <begin position="46"/>
        <end position="210"/>
    </location>
</feature>
<dbReference type="RefSeq" id="WP_131258155.1">
    <property type="nucleotide sequence ID" value="NZ_JBHSUS010000001.1"/>
</dbReference>
<dbReference type="Pfam" id="PF02582">
    <property type="entry name" value="DUF155"/>
    <property type="match status" value="1"/>
</dbReference>
<dbReference type="InterPro" id="IPR051624">
    <property type="entry name" value="RMD1/Sad1-interacting"/>
</dbReference>
<comment type="caution">
    <text evidence="3">The sequence shown here is derived from an EMBL/GenBank/DDBJ whole genome shotgun (WGS) entry which is preliminary data.</text>
</comment>
<reference evidence="4" key="1">
    <citation type="journal article" date="2019" name="Int. J. Syst. Evol. Microbiol.">
        <title>The Global Catalogue of Microorganisms (GCM) 10K type strain sequencing project: providing services to taxonomists for standard genome sequencing and annotation.</title>
        <authorList>
            <consortium name="The Broad Institute Genomics Platform"/>
            <consortium name="The Broad Institute Genome Sequencing Center for Infectious Disease"/>
            <person name="Wu L."/>
            <person name="Ma J."/>
        </authorList>
    </citation>
    <scope>NUCLEOTIDE SEQUENCE [LARGE SCALE GENOMIC DNA]</scope>
    <source>
        <strain evidence="4">CGMCC 1.16031</strain>
    </source>
</reference>
<evidence type="ECO:0000313" key="4">
    <source>
        <dbReference type="Proteomes" id="UP001596364"/>
    </source>
</evidence>
<dbReference type="PANTHER" id="PTHR16255">
    <property type="entry name" value="REQUIRED FOR MEIOTIC NUCLEAR DIVISION PROTEIN 1 HOMOLOG"/>
    <property type="match status" value="1"/>
</dbReference>
<evidence type="ECO:0000256" key="1">
    <source>
        <dbReference type="SAM" id="Phobius"/>
    </source>
</evidence>
<gene>
    <name evidence="3" type="ORF">ACFP85_09380</name>
</gene>
<evidence type="ECO:0000259" key="2">
    <source>
        <dbReference type="Pfam" id="PF02582"/>
    </source>
</evidence>
<protein>
    <submittedName>
        <fullName evidence="3">RMD1 family protein</fullName>
    </submittedName>
</protein>
<evidence type="ECO:0000313" key="3">
    <source>
        <dbReference type="EMBL" id="MFC6440357.1"/>
    </source>
</evidence>
<sequence>MTDFSNNRLSAISLPFADEEIPTPTDAGTRYRDAVQLDVAEGEAWWFDYGVIVFWGGDEDERIALLHRLGFSADALSGENQEHFRFELNTQQLKVQRDQISLADDDPLQRLAISHALAQSLKLNEYEQKAQQTITDYAHLPKALAESGKIRLSRQQIASIRGHLFSTKSDIFLHYGLLDTPEFFWEYPDYEAAYNLMARYLEIHQRVELLSNKLNVIHELFEMLADELKHKHSSFLEWIIIILIAFEIVMFGAQELKALFH</sequence>
<name>A0ABW1XMI5_9ALTE</name>
<dbReference type="InterPro" id="IPR003734">
    <property type="entry name" value="DUF155"/>
</dbReference>
<proteinExistence type="predicted"/>
<accession>A0ABW1XMI5</accession>
<dbReference type="Proteomes" id="UP001596364">
    <property type="component" value="Unassembled WGS sequence"/>
</dbReference>
<keyword evidence="1" id="KW-0472">Membrane</keyword>
<organism evidence="3 4">
    <name type="scientific">Pseudobowmanella zhangzhouensis</name>
    <dbReference type="NCBI Taxonomy" id="1537679"/>
    <lineage>
        <taxon>Bacteria</taxon>
        <taxon>Pseudomonadati</taxon>
        <taxon>Pseudomonadota</taxon>
        <taxon>Gammaproteobacteria</taxon>
        <taxon>Alteromonadales</taxon>
        <taxon>Alteromonadaceae</taxon>
    </lineage>
</organism>